<dbReference type="AlphaFoldDB" id="A0A6A4TUY8"/>
<gene>
    <name evidence="1" type="ORF">F2P81_002351</name>
</gene>
<name>A0A6A4TUY8_SCOMX</name>
<evidence type="ECO:0000313" key="1">
    <source>
        <dbReference type="EMBL" id="KAF0045822.1"/>
    </source>
</evidence>
<evidence type="ECO:0000313" key="2">
    <source>
        <dbReference type="Proteomes" id="UP000438429"/>
    </source>
</evidence>
<proteinExistence type="predicted"/>
<sequence>MVESSGAASEIIGLLVVCNYPLAQTHSRLLMAYAGVMTYEKQVIVRRINSESVEDIFIIAASRYTTSRIGHGGILQIPVIQCGFREKRPWERAA</sequence>
<protein>
    <submittedName>
        <fullName evidence="1">Uncharacterized protein</fullName>
    </submittedName>
</protein>
<accession>A0A6A4TUY8</accession>
<organism evidence="1 2">
    <name type="scientific">Scophthalmus maximus</name>
    <name type="common">Turbot</name>
    <name type="synonym">Psetta maxima</name>
    <dbReference type="NCBI Taxonomy" id="52904"/>
    <lineage>
        <taxon>Eukaryota</taxon>
        <taxon>Metazoa</taxon>
        <taxon>Chordata</taxon>
        <taxon>Craniata</taxon>
        <taxon>Vertebrata</taxon>
        <taxon>Euteleostomi</taxon>
        <taxon>Actinopterygii</taxon>
        <taxon>Neopterygii</taxon>
        <taxon>Teleostei</taxon>
        <taxon>Neoteleostei</taxon>
        <taxon>Acanthomorphata</taxon>
        <taxon>Carangaria</taxon>
        <taxon>Pleuronectiformes</taxon>
        <taxon>Pleuronectoidei</taxon>
        <taxon>Scophthalmidae</taxon>
        <taxon>Scophthalmus</taxon>
    </lineage>
</organism>
<comment type="caution">
    <text evidence="1">The sequence shown here is derived from an EMBL/GenBank/DDBJ whole genome shotgun (WGS) entry which is preliminary data.</text>
</comment>
<dbReference type="EMBL" id="VEVO01000002">
    <property type="protein sequence ID" value="KAF0045822.1"/>
    <property type="molecule type" value="Genomic_DNA"/>
</dbReference>
<dbReference type="Proteomes" id="UP000438429">
    <property type="component" value="Unassembled WGS sequence"/>
</dbReference>
<reference evidence="1 2" key="1">
    <citation type="submission" date="2019-06" db="EMBL/GenBank/DDBJ databases">
        <title>Draft genomes of female and male turbot (Scophthalmus maximus).</title>
        <authorList>
            <person name="Xu H."/>
            <person name="Xu X.-W."/>
            <person name="Shao C."/>
            <person name="Chen S."/>
        </authorList>
    </citation>
    <scope>NUCLEOTIDE SEQUENCE [LARGE SCALE GENOMIC DNA]</scope>
    <source>
        <strain evidence="1">Ysfricsl-2016a</strain>
        <tissue evidence="1">Blood</tissue>
    </source>
</reference>